<dbReference type="EMBL" id="CP051687">
    <property type="protein sequence ID" value="QJE03738.1"/>
    <property type="molecule type" value="Genomic_DNA"/>
</dbReference>
<name>A0A7Z2W2T7_9BURK</name>
<geneLocation type="plasmid" evidence="2 3">
    <name>unnamed2</name>
</geneLocation>
<gene>
    <name evidence="2" type="ORF">HH212_26955</name>
</gene>
<evidence type="ECO:0000256" key="1">
    <source>
        <dbReference type="SAM" id="MobiDB-lite"/>
    </source>
</evidence>
<feature type="compositionally biased region" description="Basic and acidic residues" evidence="1">
    <location>
        <begin position="20"/>
        <end position="36"/>
    </location>
</feature>
<dbReference type="RefSeq" id="WP_170205788.1">
    <property type="nucleotide sequence ID" value="NZ_CP051687.1"/>
</dbReference>
<protein>
    <submittedName>
        <fullName evidence="2">Stability/partitioning determinant</fullName>
    </submittedName>
</protein>
<organism evidence="2 3">
    <name type="scientific">Massilia forsythiae</name>
    <dbReference type="NCBI Taxonomy" id="2728020"/>
    <lineage>
        <taxon>Bacteria</taxon>
        <taxon>Pseudomonadati</taxon>
        <taxon>Pseudomonadota</taxon>
        <taxon>Betaproteobacteria</taxon>
        <taxon>Burkholderiales</taxon>
        <taxon>Oxalobacteraceae</taxon>
        <taxon>Telluria group</taxon>
        <taxon>Massilia</taxon>
    </lineage>
</organism>
<proteinExistence type="predicted"/>
<dbReference type="AlphaFoldDB" id="A0A7Z2W2T7"/>
<evidence type="ECO:0000313" key="2">
    <source>
        <dbReference type="EMBL" id="QJE03738.1"/>
    </source>
</evidence>
<sequence length="126" mass="14495">MSRANPLDGLNLEEFQPKAPEAKPKADRDEIGRIAKENGFPSRQAPIEKPAEDRPRQHYFRTGRNKQINIKGSPECDEHLQRLVGELNVPKGVILEEALKALESIKFTAELTERLDREFPNRRKLR</sequence>
<evidence type="ECO:0000313" key="3">
    <source>
        <dbReference type="Proteomes" id="UP000502415"/>
    </source>
</evidence>
<keyword evidence="2" id="KW-0614">Plasmid</keyword>
<keyword evidence="3" id="KW-1185">Reference proteome</keyword>
<dbReference type="Proteomes" id="UP000502415">
    <property type="component" value="Plasmid unnamed2"/>
</dbReference>
<feature type="region of interest" description="Disordered" evidence="1">
    <location>
        <begin position="1"/>
        <end position="56"/>
    </location>
</feature>
<reference evidence="2 3" key="1">
    <citation type="submission" date="2020-04" db="EMBL/GenBank/DDBJ databases">
        <title>Genome sequencing of novel species.</title>
        <authorList>
            <person name="Heo J."/>
            <person name="Kim S.-J."/>
            <person name="Kim J.-S."/>
            <person name="Hong S.-B."/>
            <person name="Kwon S.-W."/>
        </authorList>
    </citation>
    <scope>NUCLEOTIDE SEQUENCE [LARGE SCALE GENOMIC DNA]</scope>
    <source>
        <strain evidence="2 3">GN2-R2</strain>
        <plasmid evidence="2 3">unnamed2</plasmid>
    </source>
</reference>
<dbReference type="KEGG" id="mfy:HH212_26955"/>
<accession>A0A7Z2W2T7</accession>